<keyword evidence="5" id="KW-0808">Transferase</keyword>
<dbReference type="CDD" id="cd16461">
    <property type="entry name" value="RING-H2_EL5-like"/>
    <property type="match status" value="1"/>
</dbReference>
<evidence type="ECO:0000256" key="15">
    <source>
        <dbReference type="SAM" id="MobiDB-lite"/>
    </source>
</evidence>
<evidence type="ECO:0000259" key="18">
    <source>
        <dbReference type="PROSITE" id="PS50089"/>
    </source>
</evidence>
<comment type="pathway">
    <text evidence="3">Protein modification; protein ubiquitination.</text>
</comment>
<evidence type="ECO:0000256" key="1">
    <source>
        <dbReference type="ARBA" id="ARBA00000900"/>
    </source>
</evidence>
<evidence type="ECO:0000256" key="16">
    <source>
        <dbReference type="SAM" id="Phobius"/>
    </source>
</evidence>
<dbReference type="SMART" id="SM00184">
    <property type="entry name" value="RING"/>
    <property type="match status" value="1"/>
</dbReference>
<keyword evidence="6 16" id="KW-0812">Transmembrane</keyword>
<evidence type="ECO:0000256" key="9">
    <source>
        <dbReference type="ARBA" id="ARBA00022786"/>
    </source>
</evidence>
<protein>
    <recommendedName>
        <fullName evidence="4">RING-type E3 ubiquitin transferase</fullName>
        <ecNumber evidence="4">2.3.2.27</ecNumber>
    </recommendedName>
</protein>
<keyword evidence="8 14" id="KW-0863">Zinc-finger</keyword>
<dbReference type="AlphaFoldDB" id="B3IX41"/>
<evidence type="ECO:0000256" key="13">
    <source>
        <dbReference type="ARBA" id="ARBA00024209"/>
    </source>
</evidence>
<evidence type="ECO:0000256" key="5">
    <source>
        <dbReference type="ARBA" id="ARBA00022679"/>
    </source>
</evidence>
<organism evidence="19">
    <name type="scientific">Lotus japonicus</name>
    <name type="common">Lotus corniculatus var. japonicus</name>
    <dbReference type="NCBI Taxonomy" id="34305"/>
    <lineage>
        <taxon>Eukaryota</taxon>
        <taxon>Viridiplantae</taxon>
        <taxon>Streptophyta</taxon>
        <taxon>Embryophyta</taxon>
        <taxon>Tracheophyta</taxon>
        <taxon>Spermatophyta</taxon>
        <taxon>Magnoliopsida</taxon>
        <taxon>eudicotyledons</taxon>
        <taxon>Gunneridae</taxon>
        <taxon>Pentapetalae</taxon>
        <taxon>rosids</taxon>
        <taxon>fabids</taxon>
        <taxon>Fabales</taxon>
        <taxon>Fabaceae</taxon>
        <taxon>Papilionoideae</taxon>
        <taxon>50 kb inversion clade</taxon>
        <taxon>NPAAA clade</taxon>
        <taxon>Hologalegina</taxon>
        <taxon>robinioid clade</taxon>
        <taxon>Loteae</taxon>
        <taxon>Lotus</taxon>
    </lineage>
</organism>
<feature type="signal peptide" evidence="17">
    <location>
        <begin position="1"/>
        <end position="39"/>
    </location>
</feature>
<evidence type="ECO:0000313" key="19">
    <source>
        <dbReference type="EMBL" id="BAG50068.1"/>
    </source>
</evidence>
<dbReference type="PANTHER" id="PTHR14155">
    <property type="entry name" value="RING FINGER DOMAIN-CONTAINING"/>
    <property type="match status" value="1"/>
</dbReference>
<evidence type="ECO:0000256" key="3">
    <source>
        <dbReference type="ARBA" id="ARBA00004906"/>
    </source>
</evidence>
<dbReference type="GO" id="GO:0008270">
    <property type="term" value="F:zinc ion binding"/>
    <property type="evidence" value="ECO:0007669"/>
    <property type="project" value="UniProtKB-KW"/>
</dbReference>
<feature type="region of interest" description="Disordered" evidence="15">
    <location>
        <begin position="205"/>
        <end position="243"/>
    </location>
</feature>
<dbReference type="PANTHER" id="PTHR14155:SF502">
    <property type="entry name" value="TRANSCRIPTION FACTOR C2H2 FAMILY-RELATED"/>
    <property type="match status" value="1"/>
</dbReference>
<comment type="similarity">
    <text evidence="13">Belongs to the RING-type zinc finger family. ATL subfamily.</text>
</comment>
<comment type="catalytic activity">
    <reaction evidence="1">
        <text>S-ubiquitinyl-[E2 ubiquitin-conjugating enzyme]-L-cysteine + [acceptor protein]-L-lysine = [E2 ubiquitin-conjugating enzyme]-L-cysteine + N(6)-ubiquitinyl-[acceptor protein]-L-lysine.</text>
        <dbReference type="EC" id="2.3.2.27"/>
    </reaction>
</comment>
<feature type="compositionally biased region" description="Basic and acidic residues" evidence="15">
    <location>
        <begin position="219"/>
        <end position="237"/>
    </location>
</feature>
<feature type="transmembrane region" description="Helical" evidence="16">
    <location>
        <begin position="55"/>
        <end position="75"/>
    </location>
</feature>
<keyword evidence="9" id="KW-0833">Ubl conjugation pathway</keyword>
<comment type="subcellular location">
    <subcellularLocation>
        <location evidence="2">Membrane</location>
        <topology evidence="2">Single-pass membrane protein</topology>
    </subcellularLocation>
</comment>
<keyword evidence="12 16" id="KW-0472">Membrane</keyword>
<dbReference type="GO" id="GO:0061630">
    <property type="term" value="F:ubiquitin protein ligase activity"/>
    <property type="evidence" value="ECO:0007669"/>
    <property type="project" value="UniProtKB-EC"/>
</dbReference>
<evidence type="ECO:0000256" key="12">
    <source>
        <dbReference type="ARBA" id="ARBA00023136"/>
    </source>
</evidence>
<gene>
    <name evidence="19" type="primary">RING-G83</name>
</gene>
<evidence type="ECO:0000256" key="10">
    <source>
        <dbReference type="ARBA" id="ARBA00022833"/>
    </source>
</evidence>
<evidence type="ECO:0000256" key="6">
    <source>
        <dbReference type="ARBA" id="ARBA00022692"/>
    </source>
</evidence>
<evidence type="ECO:0000256" key="7">
    <source>
        <dbReference type="ARBA" id="ARBA00022723"/>
    </source>
</evidence>
<dbReference type="SUPFAM" id="SSF57850">
    <property type="entry name" value="RING/U-box"/>
    <property type="match status" value="1"/>
</dbReference>
<keyword evidence="10" id="KW-0862">Zinc</keyword>
<dbReference type="PROSITE" id="PS50089">
    <property type="entry name" value="ZF_RING_2"/>
    <property type="match status" value="1"/>
</dbReference>
<proteinExistence type="evidence at transcript level"/>
<dbReference type="InterPro" id="IPR053238">
    <property type="entry name" value="RING-H2_zinc_finger"/>
</dbReference>
<reference evidence="19" key="1">
    <citation type="journal article" date="2008" name="Plant Physiol.">
        <title>A positive regulatory role for LjERF1 in the nodulation process is revealed by systematic analysis of nodule-associated transcription factors of Lotus japonicus.</title>
        <authorList>
            <person name="Asamizu E."/>
            <person name="Shimoda Y."/>
            <person name="Kouchi H."/>
            <person name="Tabata S."/>
            <person name="Sato S."/>
        </authorList>
    </citation>
    <scope>NUCLEOTIDE SEQUENCE</scope>
</reference>
<dbReference type="InterPro" id="IPR013083">
    <property type="entry name" value="Znf_RING/FYVE/PHD"/>
</dbReference>
<name>B3IX41_LOTJA</name>
<evidence type="ECO:0000256" key="2">
    <source>
        <dbReference type="ARBA" id="ARBA00004167"/>
    </source>
</evidence>
<dbReference type="EMBL" id="AB378641">
    <property type="protein sequence ID" value="BAG50068.1"/>
    <property type="molecule type" value="mRNA"/>
</dbReference>
<evidence type="ECO:0000256" key="4">
    <source>
        <dbReference type="ARBA" id="ARBA00012483"/>
    </source>
</evidence>
<evidence type="ECO:0000256" key="8">
    <source>
        <dbReference type="ARBA" id="ARBA00022771"/>
    </source>
</evidence>
<dbReference type="InterPro" id="IPR001841">
    <property type="entry name" value="Znf_RING"/>
</dbReference>
<evidence type="ECO:0000256" key="14">
    <source>
        <dbReference type="PROSITE-ProRule" id="PRU00175"/>
    </source>
</evidence>
<sequence length="380" mass="42486">MIMQKESPPRRRRFGHIHRHVWLAFLLLLIIQLSMPATAQTMAPEMEPDSNKSVATIMGIVALMFLVSGFLSLYSGKCTERQAGRLTLAHAAAGGSGHRQLNELSNGLNQEVIDTFPTFLYSHVKCLKIGKGTLACAVCLNEFEDDETLRLIPICNHVYHHSCIDLWLASHSTCPVCRASLLPITPDDTATNLPPPTVSILMPEDQEEENSLNEEQERDSENDNQKSSDHSYTEPLRRCRTTSHPIRSRSTGFLSSLLSPVDRNRHSVVVQPGEDCERFTLRLPDEVRSQMLSSTALKRAKSCVSFTRMSSGTWGYRTRSVGRFGSDHEQWGCTLTPPNFGWNWNRSVKKSPARCSGVAKDSEAGERSSDFLCPPQINMI</sequence>
<evidence type="ECO:0000256" key="11">
    <source>
        <dbReference type="ARBA" id="ARBA00022989"/>
    </source>
</evidence>
<accession>B3IX41</accession>
<dbReference type="EC" id="2.3.2.27" evidence="4"/>
<keyword evidence="11 16" id="KW-1133">Transmembrane helix</keyword>
<keyword evidence="17" id="KW-0732">Signal</keyword>
<dbReference type="Gene3D" id="3.30.40.10">
    <property type="entry name" value="Zinc/RING finger domain, C3HC4 (zinc finger)"/>
    <property type="match status" value="1"/>
</dbReference>
<feature type="chain" id="PRO_5002789609" description="RING-type E3 ubiquitin transferase" evidence="17">
    <location>
        <begin position="40"/>
        <end position="380"/>
    </location>
</feature>
<dbReference type="FunFam" id="3.30.40.10:FF:000187">
    <property type="entry name" value="E3 ubiquitin-protein ligase ATL6"/>
    <property type="match status" value="1"/>
</dbReference>
<evidence type="ECO:0000256" key="17">
    <source>
        <dbReference type="SAM" id="SignalP"/>
    </source>
</evidence>
<feature type="domain" description="RING-type" evidence="18">
    <location>
        <begin position="136"/>
        <end position="178"/>
    </location>
</feature>
<dbReference type="Pfam" id="PF13639">
    <property type="entry name" value="zf-RING_2"/>
    <property type="match status" value="1"/>
</dbReference>
<keyword evidence="7" id="KW-0479">Metal-binding</keyword>
<feature type="compositionally biased region" description="Acidic residues" evidence="15">
    <location>
        <begin position="205"/>
        <end position="218"/>
    </location>
</feature>
<dbReference type="GO" id="GO:0016020">
    <property type="term" value="C:membrane"/>
    <property type="evidence" value="ECO:0007669"/>
    <property type="project" value="UniProtKB-SubCell"/>
</dbReference>